<evidence type="ECO:0000313" key="3">
    <source>
        <dbReference type="Proteomes" id="UP000781710"/>
    </source>
</evidence>
<dbReference type="EMBL" id="PDWW01000014">
    <property type="protein sequence ID" value="KAF1724816.1"/>
    <property type="molecule type" value="Genomic_DNA"/>
</dbReference>
<dbReference type="PANTHER" id="PTHR42905:SF16">
    <property type="entry name" value="CARBOXYPHOSPHONOENOLPYRUVATE PHOSPHONOMUTASE-LIKE PROTEIN (AFU_ORTHOLOGUE AFUA_5G07230)"/>
    <property type="match status" value="1"/>
</dbReference>
<proteinExistence type="predicted"/>
<dbReference type="InterPro" id="IPR015813">
    <property type="entry name" value="Pyrv/PenolPyrv_kinase-like_dom"/>
</dbReference>
<evidence type="ECO:0000256" key="1">
    <source>
        <dbReference type="ARBA" id="ARBA00022723"/>
    </source>
</evidence>
<comment type="caution">
    <text evidence="2">The sequence shown here is derived from an EMBL/GenBank/DDBJ whole genome shotgun (WGS) entry which is preliminary data.</text>
</comment>
<dbReference type="SUPFAM" id="SSF51621">
    <property type="entry name" value="Phosphoenolpyruvate/pyruvate domain"/>
    <property type="match status" value="1"/>
</dbReference>
<accession>A0ABQ6ZGH2</accession>
<dbReference type="RefSeq" id="WP_162337913.1">
    <property type="nucleotide sequence ID" value="NZ_JBHSRQ010000011.1"/>
</dbReference>
<evidence type="ECO:0000313" key="2">
    <source>
        <dbReference type="EMBL" id="KAF1724816.1"/>
    </source>
</evidence>
<keyword evidence="3" id="KW-1185">Reference proteome</keyword>
<dbReference type="CDD" id="cd00377">
    <property type="entry name" value="ICL_PEPM"/>
    <property type="match status" value="1"/>
</dbReference>
<dbReference type="InterPro" id="IPR040442">
    <property type="entry name" value="Pyrv_kinase-like_dom_sf"/>
</dbReference>
<name>A0ABQ6ZGH2_9GAMM</name>
<reference evidence="2 3" key="1">
    <citation type="submission" date="2017-10" db="EMBL/GenBank/DDBJ databases">
        <title>Whole genome sequencing of members of genus Pseudoxanthomonas.</title>
        <authorList>
            <person name="Kumar S."/>
            <person name="Bansal K."/>
            <person name="Kaur A."/>
            <person name="Patil P."/>
            <person name="Sharma S."/>
            <person name="Patil P.B."/>
        </authorList>
    </citation>
    <scope>NUCLEOTIDE SEQUENCE [LARGE SCALE GENOMIC DNA]</scope>
    <source>
        <strain evidence="2 3">DSM 17109</strain>
    </source>
</reference>
<organism evidence="2 3">
    <name type="scientific">Pseudoxanthomonas japonensis</name>
    <dbReference type="NCBI Taxonomy" id="69284"/>
    <lineage>
        <taxon>Bacteria</taxon>
        <taxon>Pseudomonadati</taxon>
        <taxon>Pseudomonadota</taxon>
        <taxon>Gammaproteobacteria</taxon>
        <taxon>Lysobacterales</taxon>
        <taxon>Lysobacteraceae</taxon>
        <taxon>Pseudoxanthomonas</taxon>
    </lineage>
</organism>
<dbReference type="PANTHER" id="PTHR42905">
    <property type="entry name" value="PHOSPHOENOLPYRUVATE CARBOXYLASE"/>
    <property type="match status" value="1"/>
</dbReference>
<keyword evidence="1" id="KW-0479">Metal-binding</keyword>
<dbReference type="Pfam" id="PF13714">
    <property type="entry name" value="PEP_mutase"/>
    <property type="match status" value="1"/>
</dbReference>
<dbReference type="Proteomes" id="UP000781710">
    <property type="component" value="Unassembled WGS sequence"/>
</dbReference>
<dbReference type="Gene3D" id="3.20.20.60">
    <property type="entry name" value="Phosphoenolpyruvate-binding domains"/>
    <property type="match status" value="1"/>
</dbReference>
<sequence>MTTAARFRALHTRGLLRLANAWDAGTARLIEHLGAPAVATTSAGLAWAQGYPDGDALDVDALLHAVAGIARVIEVPLTVDVEGGYADHPDTVAGIVLRVAHAGAAGINLEDGAGDPAVLAAKIRAIRQACTAQGVDVFINARTDVYLRGLAEDGMRVDETLRRAAAYREAGADGLFVPGLVDADAIRAIAADCSLPLNVMLRPQLQDLAALEALGVRRVSTGSALAESMYGRLATQVGTFLRDDRTALPDPQAMGYGAVNGLFG</sequence>
<protein>
    <submittedName>
        <fullName evidence="2">PEP phosphonomutase</fullName>
    </submittedName>
</protein>
<dbReference type="InterPro" id="IPR039556">
    <property type="entry name" value="ICL/PEPM"/>
</dbReference>
<gene>
    <name evidence="2" type="ORF">CSC78_10925</name>
</gene>